<accession>A0ABX5JDB4</accession>
<proteinExistence type="predicted"/>
<dbReference type="Proteomes" id="UP000240800">
    <property type="component" value="Unassembled WGS sequence"/>
</dbReference>
<evidence type="ECO:0000256" key="1">
    <source>
        <dbReference type="SAM" id="MobiDB-lite"/>
    </source>
</evidence>
<organism evidence="2 3">
    <name type="scientific">Cereibacter johrii</name>
    <dbReference type="NCBI Taxonomy" id="445629"/>
    <lineage>
        <taxon>Bacteria</taxon>
        <taxon>Pseudomonadati</taxon>
        <taxon>Pseudomonadota</taxon>
        <taxon>Alphaproteobacteria</taxon>
        <taxon>Rhodobacterales</taxon>
        <taxon>Paracoccaceae</taxon>
        <taxon>Cereibacter</taxon>
    </lineage>
</organism>
<sequence length="595" mass="62944">MALPTPLPGEATATAHQTGPVSLPGEGTFDRAASRRRVSTPSMRKAAGRVSGLASATEKAFLRAGASLERAISRFDRLSAPLAQLAAVADAGEFAQATADAAGLEERAALFAANSQPLLERIETLSTAAETLGTDLSVMRQVIRTMSIVALNARVTVATLAGQNSSLEVFTTAATAQVMEAGDTIGQITEAVEHMARRLHLASAEAGNLSHLLRRQLGPALAGLRLDMGAFEKDLTRTTADGSILMTQGDEFRRAVTTAVLSLQIGDTTRQRLEHVADMLDSTAGQETADGALARLTLALAAAHLRDAHERHAAAIVTARSALRDSGQATAEIGRISGRVGTSPRHNLKQHLQQLQAILDECRTAQTRLVSVARNLSSGLAELLPILERMSGVEERMSMIGLNAVIACVQLGDEALALREISFQLRELASSSAERLGSITRSLSAMSDEAVITAVELEGSFYQDLNDLTGAGDRVFSLLSGIEAGILQTGTTVERERRLAERDVATGIAALDGHSVAFADLLAMAPALERWASRLDGDLNATATGDALERIRASYTMAAERLVHDLLLRDLGVSPAEEVSETTAPPADDILDFLF</sequence>
<protein>
    <recommendedName>
        <fullName evidence="4">Methyl-accepting chemotaxis protein</fullName>
    </recommendedName>
</protein>
<reference evidence="2 3" key="1">
    <citation type="submission" date="2018-04" db="EMBL/GenBank/DDBJ databases">
        <title>Genomic Encyclopedia of Type Strains, Phase III (KMG-III): the genomes of soil and plant-associated and newly described type strains.</title>
        <authorList>
            <person name="Whitman W."/>
        </authorList>
    </citation>
    <scope>NUCLEOTIDE SEQUENCE [LARGE SCALE GENOMIC DNA]</scope>
    <source>
        <strain evidence="2 3">JA192</strain>
    </source>
</reference>
<dbReference type="EMBL" id="PZZW01000001">
    <property type="protein sequence ID" value="PTM81811.1"/>
    <property type="molecule type" value="Genomic_DNA"/>
</dbReference>
<evidence type="ECO:0000313" key="2">
    <source>
        <dbReference type="EMBL" id="PTM81811.1"/>
    </source>
</evidence>
<comment type="caution">
    <text evidence="2">The sequence shown here is derived from an EMBL/GenBank/DDBJ whole genome shotgun (WGS) entry which is preliminary data.</text>
</comment>
<evidence type="ECO:0008006" key="4">
    <source>
        <dbReference type="Google" id="ProtNLM"/>
    </source>
</evidence>
<feature type="region of interest" description="Disordered" evidence="1">
    <location>
        <begin position="1"/>
        <end position="43"/>
    </location>
</feature>
<gene>
    <name evidence="2" type="ORF">C8J29_101758</name>
</gene>
<name>A0ABX5JDB4_9RHOB</name>
<keyword evidence="3" id="KW-1185">Reference proteome</keyword>
<evidence type="ECO:0000313" key="3">
    <source>
        <dbReference type="Proteomes" id="UP000240800"/>
    </source>
</evidence>